<reference evidence="5" key="2">
    <citation type="submission" date="2024-04" db="EMBL/GenBank/DDBJ databases">
        <authorList>
            <person name="Chen Y."/>
            <person name="Shah S."/>
            <person name="Dougan E. K."/>
            <person name="Thang M."/>
            <person name="Chan C."/>
        </authorList>
    </citation>
    <scope>NUCLEOTIDE SEQUENCE [LARGE SCALE GENOMIC DNA]</scope>
</reference>
<evidence type="ECO:0000313" key="5">
    <source>
        <dbReference type="EMBL" id="CAL1170197.1"/>
    </source>
</evidence>
<dbReference type="InterPro" id="IPR029044">
    <property type="entry name" value="Nucleotide-diphossugar_trans"/>
</dbReference>
<keyword evidence="3" id="KW-0808">Transferase</keyword>
<name>A0A9P1DU88_9DINO</name>
<dbReference type="EMBL" id="CAMXCT020006604">
    <property type="protein sequence ID" value="CAL1170197.1"/>
    <property type="molecule type" value="Genomic_DNA"/>
</dbReference>
<dbReference type="AlphaFoldDB" id="A0A9P1DU88"/>
<dbReference type="InterPro" id="IPR008630">
    <property type="entry name" value="Glyco_trans_34"/>
</dbReference>
<reference evidence="4" key="1">
    <citation type="submission" date="2022-10" db="EMBL/GenBank/DDBJ databases">
        <authorList>
            <person name="Chen Y."/>
            <person name="Dougan E. K."/>
            <person name="Chan C."/>
            <person name="Rhodes N."/>
            <person name="Thang M."/>
        </authorList>
    </citation>
    <scope>NUCLEOTIDE SEQUENCE</scope>
</reference>
<comment type="similarity">
    <text evidence="1">Belongs to the glycosyltransferase 34 family.</text>
</comment>
<evidence type="ECO:0000256" key="1">
    <source>
        <dbReference type="ARBA" id="ARBA00005664"/>
    </source>
</evidence>
<evidence type="ECO:0000313" key="7">
    <source>
        <dbReference type="Proteomes" id="UP001152797"/>
    </source>
</evidence>
<evidence type="ECO:0000256" key="3">
    <source>
        <dbReference type="ARBA" id="ARBA00022679"/>
    </source>
</evidence>
<proteinExistence type="inferred from homology"/>
<keyword evidence="7" id="KW-1185">Reference proteome</keyword>
<gene>
    <name evidence="4" type="ORF">C1SCF055_LOCUS41521</name>
</gene>
<dbReference type="PANTHER" id="PTHR31306">
    <property type="entry name" value="ALPHA-1,6-MANNOSYLTRANSFERASE MNN11-RELATED"/>
    <property type="match status" value="1"/>
</dbReference>
<evidence type="ECO:0000256" key="2">
    <source>
        <dbReference type="ARBA" id="ARBA00022676"/>
    </source>
</evidence>
<organism evidence="4">
    <name type="scientific">Cladocopium goreaui</name>
    <dbReference type="NCBI Taxonomy" id="2562237"/>
    <lineage>
        <taxon>Eukaryota</taxon>
        <taxon>Sar</taxon>
        <taxon>Alveolata</taxon>
        <taxon>Dinophyceae</taxon>
        <taxon>Suessiales</taxon>
        <taxon>Symbiodiniaceae</taxon>
        <taxon>Cladocopium</taxon>
    </lineage>
</organism>
<evidence type="ECO:0000313" key="6">
    <source>
        <dbReference type="EMBL" id="CAL4804134.1"/>
    </source>
</evidence>
<dbReference type="GO" id="GO:0000139">
    <property type="term" value="C:Golgi membrane"/>
    <property type="evidence" value="ECO:0007669"/>
    <property type="project" value="TreeGrafter"/>
</dbReference>
<dbReference type="OrthoDB" id="407658at2759"/>
<dbReference type="PANTHER" id="PTHR31306:SF4">
    <property type="entry name" value="ALPHA-1,2-GALACTOSYLTRANSFERASE"/>
    <property type="match status" value="1"/>
</dbReference>
<dbReference type="GO" id="GO:0006487">
    <property type="term" value="P:protein N-linked glycosylation"/>
    <property type="evidence" value="ECO:0007669"/>
    <property type="project" value="TreeGrafter"/>
</dbReference>
<dbReference type="SUPFAM" id="SSF53448">
    <property type="entry name" value="Nucleotide-diphospho-sugar transferases"/>
    <property type="match status" value="1"/>
</dbReference>
<sequence length="387" mass="43243">MSQWPQVLLEGIHVPITKARVVNRTQNVHESAKAAASFGDWQSLVDTAGLPIKGSSLVVSLSVGLPMEEVVSEATVLRALESEDATTFDFESFRERFSKSLGRPVLRRDAEIIFKVLQESRPDTTLRAQLRSAKAADASGDGILILTAYSGNYAPGAVCEAANRAYAERHGYDFQCDVLPGHEMLDAIAPRDAHTWYKVLMLRRALAGKHGIVVWIDADALVVDEEKPLEFFLCQAEGRDLMIQEDLSAECRLNCGVMIFRRTFWCQTLLRLLWEGNLSRRHHCKAYYEQSALVRLLVEAGELEPRPQGPQGRLQHAADPVDPVSRLCIFPLRSLQTNRLREVQFDGPEKTFIFHPLFASENFAEDKAEALQRVKATADERGKSLAG</sequence>
<keyword evidence="2" id="KW-0328">Glycosyltransferase</keyword>
<protein>
    <submittedName>
        <fullName evidence="6">RRM domain-containing protein</fullName>
    </submittedName>
</protein>
<dbReference type="EMBL" id="CAMXCT010006604">
    <property type="protein sequence ID" value="CAI4016822.1"/>
    <property type="molecule type" value="Genomic_DNA"/>
</dbReference>
<dbReference type="EMBL" id="CAMXCT030006604">
    <property type="protein sequence ID" value="CAL4804134.1"/>
    <property type="molecule type" value="Genomic_DNA"/>
</dbReference>
<dbReference type="Gene3D" id="3.90.550.10">
    <property type="entry name" value="Spore Coat Polysaccharide Biosynthesis Protein SpsA, Chain A"/>
    <property type="match status" value="1"/>
</dbReference>
<evidence type="ECO:0000313" key="4">
    <source>
        <dbReference type="EMBL" id="CAI4016822.1"/>
    </source>
</evidence>
<dbReference type="GO" id="GO:0016757">
    <property type="term" value="F:glycosyltransferase activity"/>
    <property type="evidence" value="ECO:0007669"/>
    <property type="project" value="UniProtKB-KW"/>
</dbReference>
<dbReference type="Proteomes" id="UP001152797">
    <property type="component" value="Unassembled WGS sequence"/>
</dbReference>
<accession>A0A9P1DU88</accession>
<comment type="caution">
    <text evidence="4">The sequence shown here is derived from an EMBL/GenBank/DDBJ whole genome shotgun (WGS) entry which is preliminary data.</text>
</comment>